<evidence type="ECO:0000256" key="3">
    <source>
        <dbReference type="ARBA" id="ARBA00012239"/>
    </source>
</evidence>
<evidence type="ECO:0000256" key="4">
    <source>
        <dbReference type="ARBA" id="ARBA00022679"/>
    </source>
</evidence>
<organism evidence="10 11">
    <name type="scientific">Candidatus Enterococcus moelleringii</name>
    <dbReference type="NCBI Taxonomy" id="2815325"/>
    <lineage>
        <taxon>Bacteria</taxon>
        <taxon>Bacillati</taxon>
        <taxon>Bacillota</taxon>
        <taxon>Bacilli</taxon>
        <taxon>Lactobacillales</taxon>
        <taxon>Enterococcaceae</taxon>
        <taxon>Enterococcus</taxon>
    </lineage>
</organism>
<dbReference type="InterPro" id="IPR015421">
    <property type="entry name" value="PyrdxlP-dep_Trfase_major"/>
</dbReference>
<evidence type="ECO:0000313" key="10">
    <source>
        <dbReference type="EMBL" id="MBO1304906.1"/>
    </source>
</evidence>
<proteinExistence type="inferred from homology"/>
<dbReference type="Pfam" id="PF00266">
    <property type="entry name" value="Aminotran_5"/>
    <property type="match status" value="1"/>
</dbReference>
<dbReference type="PIRSF" id="PIRSF005572">
    <property type="entry name" value="NifS"/>
    <property type="match status" value="1"/>
</dbReference>
<accession>A0ABS3L827</accession>
<comment type="catalytic activity">
    <reaction evidence="6 8">
        <text>(sulfur carrier)-H + L-cysteine = (sulfur carrier)-SH + L-alanine</text>
        <dbReference type="Rhea" id="RHEA:43892"/>
        <dbReference type="Rhea" id="RHEA-COMP:14737"/>
        <dbReference type="Rhea" id="RHEA-COMP:14739"/>
        <dbReference type="ChEBI" id="CHEBI:29917"/>
        <dbReference type="ChEBI" id="CHEBI:35235"/>
        <dbReference type="ChEBI" id="CHEBI:57972"/>
        <dbReference type="ChEBI" id="CHEBI:64428"/>
        <dbReference type="EC" id="2.8.1.7"/>
    </reaction>
</comment>
<dbReference type="EMBL" id="JAFREM010000004">
    <property type="protein sequence ID" value="MBO1304906.1"/>
    <property type="molecule type" value="Genomic_DNA"/>
</dbReference>
<dbReference type="InterPro" id="IPR015422">
    <property type="entry name" value="PyrdxlP-dep_Trfase_small"/>
</dbReference>
<dbReference type="Gene3D" id="3.40.640.10">
    <property type="entry name" value="Type I PLP-dependent aspartate aminotransferase-like (Major domain)"/>
    <property type="match status" value="1"/>
</dbReference>
<dbReference type="PANTHER" id="PTHR43586">
    <property type="entry name" value="CYSTEINE DESULFURASE"/>
    <property type="match status" value="1"/>
</dbReference>
<dbReference type="RefSeq" id="WP_207671854.1">
    <property type="nucleotide sequence ID" value="NZ_JAFREM010000004.1"/>
</dbReference>
<protein>
    <recommendedName>
        <fullName evidence="3 8">Cysteine desulfurase</fullName>
        <ecNumber evidence="3 8">2.8.1.7</ecNumber>
    </recommendedName>
</protein>
<feature type="domain" description="Aminotransferase class V" evidence="9">
    <location>
        <begin position="24"/>
        <end position="395"/>
    </location>
</feature>
<comment type="function">
    <text evidence="8">Catalyzes the removal of elemental sulfur and selenium atoms from L-cysteine, L-cystine, L-selenocysteine, and L-selenocystine to produce L-alanine.</text>
</comment>
<evidence type="ECO:0000313" key="11">
    <source>
        <dbReference type="Proteomes" id="UP000664601"/>
    </source>
</evidence>
<gene>
    <name evidence="10" type="ORF">JZO70_01935</name>
</gene>
<evidence type="ECO:0000259" key="9">
    <source>
        <dbReference type="Pfam" id="PF00266"/>
    </source>
</evidence>
<evidence type="ECO:0000256" key="1">
    <source>
        <dbReference type="ARBA" id="ARBA00001933"/>
    </source>
</evidence>
<reference evidence="10 11" key="1">
    <citation type="submission" date="2021-03" db="EMBL/GenBank/DDBJ databases">
        <title>Enterococcal diversity collection.</title>
        <authorList>
            <person name="Gilmore M.S."/>
            <person name="Schwartzman J."/>
            <person name="Van Tyne D."/>
            <person name="Martin M."/>
            <person name="Earl A.M."/>
            <person name="Manson A.L."/>
            <person name="Straub T."/>
            <person name="Salamzade R."/>
            <person name="Saavedra J."/>
            <person name="Lebreton F."/>
            <person name="Prichula J."/>
            <person name="Schaufler K."/>
            <person name="Gaca A."/>
            <person name="Sgardioli B."/>
            <person name="Wagenaar J."/>
            <person name="Strong T."/>
        </authorList>
    </citation>
    <scope>NUCLEOTIDE SEQUENCE [LARGE SCALE GENOMIC DNA]</scope>
    <source>
        <strain evidence="10 11">669A</strain>
    </source>
</reference>
<evidence type="ECO:0000256" key="7">
    <source>
        <dbReference type="RuleBase" id="RU004504"/>
    </source>
</evidence>
<comment type="cofactor">
    <cofactor evidence="1 7">
        <name>pyridoxal 5'-phosphate</name>
        <dbReference type="ChEBI" id="CHEBI:597326"/>
    </cofactor>
</comment>
<dbReference type="CDD" id="cd06453">
    <property type="entry name" value="SufS_like"/>
    <property type="match status" value="1"/>
</dbReference>
<dbReference type="Gene3D" id="3.90.1150.10">
    <property type="entry name" value="Aspartate Aminotransferase, domain 1"/>
    <property type="match status" value="1"/>
</dbReference>
<dbReference type="PANTHER" id="PTHR43586:SF8">
    <property type="entry name" value="CYSTEINE DESULFURASE 1, CHLOROPLASTIC"/>
    <property type="match status" value="1"/>
</dbReference>
<evidence type="ECO:0000256" key="6">
    <source>
        <dbReference type="ARBA" id="ARBA00050776"/>
    </source>
</evidence>
<sequence>MLDFSKVREDFPILFQEVNDEPLVYLDNAATTQKPKQVLDALKYYYENDNANVHRGVHTLAERATEKYEGAREKVRAFINAKETAEVLFTRGTTTGLNWLARSYGDANVQEGDEIVISFMEHHSNIIPWQQLADRKGAKLRYISMTEEGFLDMEEAKQIINEKTAIVSIAHVSNVLGVINPIKDLADLAHANQAVMIVDGAQSTPHMKVDVQALDCDFFAFSGHKMCGPTGIGVLYGKRPLLEQMEPVEFGGEMIDFVNLYDSTWKELPWKFEAGTPNIAGAIALGAAIDYLNAIGMDAIHQHEQELVAYVLPKLQAIEGLTVYGPQDPQNHTGVLAFNLDKVHPHDAATALDMEGVAVRAGHHCAQPLMKYLHLPATARASFYFYNTKEDADRLIFALEATKEFFKDGAI</sequence>
<keyword evidence="4 8" id="KW-0808">Transferase</keyword>
<dbReference type="InterPro" id="IPR010970">
    <property type="entry name" value="Cys_dSase_SufS"/>
</dbReference>
<keyword evidence="5 8" id="KW-0663">Pyridoxal phosphate</keyword>
<comment type="caution">
    <text evidence="10">The sequence shown here is derived from an EMBL/GenBank/DDBJ whole genome shotgun (WGS) entry which is preliminary data.</text>
</comment>
<dbReference type="InterPro" id="IPR016454">
    <property type="entry name" value="Cysteine_dSase"/>
</dbReference>
<evidence type="ECO:0000256" key="5">
    <source>
        <dbReference type="ARBA" id="ARBA00022898"/>
    </source>
</evidence>
<name>A0ABS3L827_9ENTE</name>
<dbReference type="NCBIfam" id="TIGR01979">
    <property type="entry name" value="sufS"/>
    <property type="match status" value="1"/>
</dbReference>
<dbReference type="Proteomes" id="UP000664601">
    <property type="component" value="Unassembled WGS sequence"/>
</dbReference>
<dbReference type="InterPro" id="IPR020578">
    <property type="entry name" value="Aminotrans_V_PyrdxlP_BS"/>
</dbReference>
<dbReference type="EC" id="2.8.1.7" evidence="3 8"/>
<evidence type="ECO:0000256" key="2">
    <source>
        <dbReference type="ARBA" id="ARBA00010447"/>
    </source>
</evidence>
<keyword evidence="11" id="KW-1185">Reference proteome</keyword>
<comment type="similarity">
    <text evidence="2 8">Belongs to the class-V pyridoxal-phosphate-dependent aminotransferase family. Csd subfamily.</text>
</comment>
<dbReference type="InterPro" id="IPR015424">
    <property type="entry name" value="PyrdxlP-dep_Trfase"/>
</dbReference>
<evidence type="ECO:0000256" key="8">
    <source>
        <dbReference type="RuleBase" id="RU004506"/>
    </source>
</evidence>
<dbReference type="InterPro" id="IPR000192">
    <property type="entry name" value="Aminotrans_V_dom"/>
</dbReference>
<dbReference type="SUPFAM" id="SSF53383">
    <property type="entry name" value="PLP-dependent transferases"/>
    <property type="match status" value="1"/>
</dbReference>
<dbReference type="PROSITE" id="PS00595">
    <property type="entry name" value="AA_TRANSFER_CLASS_5"/>
    <property type="match status" value="1"/>
</dbReference>